<dbReference type="AlphaFoldDB" id="A0AB39MDD5"/>
<dbReference type="RefSeq" id="WP_369188888.1">
    <property type="nucleotide sequence ID" value="NZ_CP163431.1"/>
</dbReference>
<dbReference type="EMBL" id="CP163431">
    <property type="protein sequence ID" value="XDQ02813.1"/>
    <property type="molecule type" value="Genomic_DNA"/>
</dbReference>
<accession>A0AB39MDD5</accession>
<gene>
    <name evidence="2" type="ORF">AB5J58_22820</name>
</gene>
<feature type="region of interest" description="Disordered" evidence="1">
    <location>
        <begin position="76"/>
        <end position="97"/>
    </location>
</feature>
<proteinExistence type="predicted"/>
<sequence>MSRLRIRVSDWPRRALVLTDTPDPDCPECEGEGAIEFDYGDPETGEYDGTDSEPCPCWDDTRRLVLLPLPRRPRRLRRRHHGRDPWAPGGYSNEPPF</sequence>
<evidence type="ECO:0000313" key="2">
    <source>
        <dbReference type="EMBL" id="XDQ02813.1"/>
    </source>
</evidence>
<name>A0AB39MDD5_9ACTN</name>
<evidence type="ECO:0000256" key="1">
    <source>
        <dbReference type="SAM" id="MobiDB-lite"/>
    </source>
</evidence>
<protein>
    <submittedName>
        <fullName evidence="2">Uncharacterized protein</fullName>
    </submittedName>
</protein>
<reference evidence="2" key="1">
    <citation type="submission" date="2024-07" db="EMBL/GenBank/DDBJ databases">
        <authorList>
            <person name="Yu S.T."/>
        </authorList>
    </citation>
    <scope>NUCLEOTIDE SEQUENCE</scope>
    <source>
        <strain evidence="2">R08</strain>
    </source>
</reference>
<organism evidence="2">
    <name type="scientific">Streptomyces sp. R08</name>
    <dbReference type="NCBI Taxonomy" id="3238624"/>
    <lineage>
        <taxon>Bacteria</taxon>
        <taxon>Bacillati</taxon>
        <taxon>Actinomycetota</taxon>
        <taxon>Actinomycetes</taxon>
        <taxon>Kitasatosporales</taxon>
        <taxon>Streptomycetaceae</taxon>
        <taxon>Streptomyces</taxon>
    </lineage>
</organism>
<feature type="compositionally biased region" description="Acidic residues" evidence="1">
    <location>
        <begin position="33"/>
        <end position="51"/>
    </location>
</feature>
<feature type="region of interest" description="Disordered" evidence="1">
    <location>
        <begin position="33"/>
        <end position="53"/>
    </location>
</feature>